<keyword evidence="8" id="KW-1185">Reference proteome</keyword>
<dbReference type="OrthoDB" id="94632at2157"/>
<dbReference type="GO" id="GO:0016020">
    <property type="term" value="C:membrane"/>
    <property type="evidence" value="ECO:0007669"/>
    <property type="project" value="UniProtKB-SubCell"/>
</dbReference>
<evidence type="ECO:0000256" key="2">
    <source>
        <dbReference type="ARBA" id="ARBA00022692"/>
    </source>
</evidence>
<evidence type="ECO:0000256" key="5">
    <source>
        <dbReference type="SAM" id="Phobius"/>
    </source>
</evidence>
<dbReference type="PANTHER" id="PTHR43632">
    <property type="entry name" value="PERMEASE COMPONENT OF TUNGSTATE ABC TRANSPORTER"/>
    <property type="match status" value="1"/>
</dbReference>
<dbReference type="InterPro" id="IPR000515">
    <property type="entry name" value="MetI-like"/>
</dbReference>
<evidence type="ECO:0000256" key="1">
    <source>
        <dbReference type="ARBA" id="ARBA00004141"/>
    </source>
</evidence>
<sequence length="275" mass="28860">MDLATIALEPLHYLPFIEVFSEIMDLIVALISGIITSFVATVLGLIGIEVDFGWNYITSIIYVSLYVSLTAVFFSTLFSIPVAMVVGFTDFPGKQLVVSVINTGMGFPSVVVGLVVLFAVSKQGPLGTLDLMFTKEAMIMSQFVLATPVITGVALSSVMGVREGVRDAAYAMGGTKIDVSLVTIKEARAGIVTAVLAGLGRAISEVGSVLIVGGNIAGYDGTSITRTLTTAIQLEARQGRFETAMVLGGILVALVLLINGILIRLGYSRVSGGKD</sequence>
<proteinExistence type="predicted"/>
<evidence type="ECO:0000256" key="4">
    <source>
        <dbReference type="ARBA" id="ARBA00023136"/>
    </source>
</evidence>
<gene>
    <name evidence="7" type="ORF">AMET1_1103</name>
</gene>
<feature type="transmembrane region" description="Helical" evidence="5">
    <location>
        <begin position="26"/>
        <end position="48"/>
    </location>
</feature>
<feature type="transmembrane region" description="Helical" evidence="5">
    <location>
        <begin position="96"/>
        <end position="119"/>
    </location>
</feature>
<dbReference type="EMBL" id="MRZU01000004">
    <property type="protein sequence ID" value="OUJ18198.1"/>
    <property type="molecule type" value="Genomic_DNA"/>
</dbReference>
<dbReference type="GO" id="GO:0055085">
    <property type="term" value="P:transmembrane transport"/>
    <property type="evidence" value="ECO:0007669"/>
    <property type="project" value="InterPro"/>
</dbReference>
<protein>
    <submittedName>
        <fullName evidence="7">ABC-type tungstate transport system periplasmic component</fullName>
    </submittedName>
</protein>
<evidence type="ECO:0000313" key="7">
    <source>
        <dbReference type="EMBL" id="OUJ18198.1"/>
    </source>
</evidence>
<dbReference type="PROSITE" id="PS50928">
    <property type="entry name" value="ABC_TM1"/>
    <property type="match status" value="1"/>
</dbReference>
<evidence type="ECO:0000259" key="6">
    <source>
        <dbReference type="PROSITE" id="PS50928"/>
    </source>
</evidence>
<evidence type="ECO:0000313" key="8">
    <source>
        <dbReference type="Proteomes" id="UP000195137"/>
    </source>
</evidence>
<reference evidence="7 8" key="1">
    <citation type="submission" date="2016-12" db="EMBL/GenBank/DDBJ databases">
        <title>Discovery of methanogenic haloarchaea.</title>
        <authorList>
            <person name="Sorokin D.Y."/>
            <person name="Makarova K.S."/>
            <person name="Abbas B."/>
            <person name="Ferrer M."/>
            <person name="Golyshin P.N."/>
        </authorList>
    </citation>
    <scope>NUCLEOTIDE SEQUENCE [LARGE SCALE GENOMIC DNA]</scope>
    <source>
        <strain evidence="7">AMET1</strain>
    </source>
</reference>
<dbReference type="Proteomes" id="UP000195137">
    <property type="component" value="Unassembled WGS sequence"/>
</dbReference>
<accession>A0A1Y3G9T8</accession>
<dbReference type="NCBIfam" id="NF038017">
    <property type="entry name" value="ABC_perm1"/>
    <property type="match status" value="1"/>
</dbReference>
<evidence type="ECO:0000256" key="3">
    <source>
        <dbReference type="ARBA" id="ARBA00022989"/>
    </source>
</evidence>
<comment type="caution">
    <text evidence="7">The sequence shown here is derived from an EMBL/GenBank/DDBJ whole genome shotgun (WGS) entry which is preliminary data.</text>
</comment>
<dbReference type="SUPFAM" id="SSF161098">
    <property type="entry name" value="MetI-like"/>
    <property type="match status" value="1"/>
</dbReference>
<dbReference type="InterPro" id="IPR049783">
    <property type="entry name" value="ABC_perm_TupB-like"/>
</dbReference>
<dbReference type="AlphaFoldDB" id="A0A1Y3G9T8"/>
<keyword evidence="2 5" id="KW-0812">Transmembrane</keyword>
<feature type="domain" description="ABC transmembrane type-1" evidence="6">
    <location>
        <begin position="61"/>
        <end position="262"/>
    </location>
</feature>
<dbReference type="CDD" id="cd06261">
    <property type="entry name" value="TM_PBP2"/>
    <property type="match status" value="1"/>
</dbReference>
<organism evidence="7 8">
    <name type="scientific">Methanonatronarchaeum thermophilum</name>
    <dbReference type="NCBI Taxonomy" id="1927129"/>
    <lineage>
        <taxon>Archaea</taxon>
        <taxon>Methanobacteriati</taxon>
        <taxon>Methanobacteriota</taxon>
        <taxon>Methanonatronarchaeia</taxon>
        <taxon>Methanonatronarchaeales</taxon>
        <taxon>Methanonatronarchaeaceae</taxon>
        <taxon>Methanonatronarchaeum</taxon>
    </lineage>
</organism>
<dbReference type="PANTHER" id="PTHR43632:SF1">
    <property type="entry name" value="PERMEASE COMPONENT OF TUNGSTATE ABC TRANSPORTER"/>
    <property type="match status" value="1"/>
</dbReference>
<dbReference type="Gene3D" id="1.10.3720.10">
    <property type="entry name" value="MetI-like"/>
    <property type="match status" value="1"/>
</dbReference>
<comment type="subcellular location">
    <subcellularLocation>
        <location evidence="1">Membrane</location>
        <topology evidence="1">Multi-pass membrane protein</topology>
    </subcellularLocation>
</comment>
<feature type="transmembrane region" description="Helical" evidence="5">
    <location>
        <begin position="60"/>
        <end position="84"/>
    </location>
</feature>
<feature type="transmembrane region" description="Helical" evidence="5">
    <location>
        <begin position="139"/>
        <end position="161"/>
    </location>
</feature>
<name>A0A1Y3G9T8_9EURY</name>
<keyword evidence="3 5" id="KW-1133">Transmembrane helix</keyword>
<feature type="transmembrane region" description="Helical" evidence="5">
    <location>
        <begin position="244"/>
        <end position="267"/>
    </location>
</feature>
<dbReference type="InterPro" id="IPR035906">
    <property type="entry name" value="MetI-like_sf"/>
</dbReference>
<keyword evidence="4 5" id="KW-0472">Membrane</keyword>